<dbReference type="PROSITE" id="PS50102">
    <property type="entry name" value="RRM"/>
    <property type="match status" value="1"/>
</dbReference>
<dbReference type="PANTHER" id="PTHR48039">
    <property type="entry name" value="RNA-BINDING MOTIF PROTEIN 14B"/>
    <property type="match status" value="1"/>
</dbReference>
<dbReference type="GO" id="GO:0003729">
    <property type="term" value="F:mRNA binding"/>
    <property type="evidence" value="ECO:0007669"/>
    <property type="project" value="TreeGrafter"/>
</dbReference>
<dbReference type="Proteomes" id="UP000050794">
    <property type="component" value="Unassembled WGS sequence"/>
</dbReference>
<dbReference type="PANTHER" id="PTHR48039:SF5">
    <property type="entry name" value="RNA-BINDING PROTEIN 28"/>
    <property type="match status" value="1"/>
</dbReference>
<evidence type="ECO:0000313" key="8">
    <source>
        <dbReference type="WBParaSite" id="TCNE_0000639701-mRNA-1"/>
    </source>
</evidence>
<dbReference type="GO" id="GO:0005634">
    <property type="term" value="C:nucleus"/>
    <property type="evidence" value="ECO:0007669"/>
    <property type="project" value="UniProtKB-SubCell"/>
</dbReference>
<comment type="subcellular location">
    <subcellularLocation>
        <location evidence="1">Nucleus</location>
    </subcellularLocation>
</comment>
<evidence type="ECO:0000313" key="7">
    <source>
        <dbReference type="Proteomes" id="UP000050794"/>
    </source>
</evidence>
<feature type="domain" description="RRM" evidence="6">
    <location>
        <begin position="66"/>
        <end position="140"/>
    </location>
</feature>
<dbReference type="InterPro" id="IPR035979">
    <property type="entry name" value="RBD_domain_sf"/>
</dbReference>
<dbReference type="InterPro" id="IPR012677">
    <property type="entry name" value="Nucleotide-bd_a/b_plait_sf"/>
</dbReference>
<accession>A0A183UD27</accession>
<dbReference type="WBParaSite" id="TCNE_0000639701-mRNA-1">
    <property type="protein sequence ID" value="TCNE_0000639701-mRNA-1"/>
    <property type="gene ID" value="TCNE_0000639701"/>
</dbReference>
<evidence type="ECO:0000259" key="6">
    <source>
        <dbReference type="PROSITE" id="PS50102"/>
    </source>
</evidence>
<keyword evidence="3 5" id="KW-0694">RNA-binding</keyword>
<evidence type="ECO:0000256" key="3">
    <source>
        <dbReference type="ARBA" id="ARBA00022884"/>
    </source>
</evidence>
<organism evidence="7 8">
    <name type="scientific">Toxocara canis</name>
    <name type="common">Canine roundworm</name>
    <dbReference type="NCBI Taxonomy" id="6265"/>
    <lineage>
        <taxon>Eukaryota</taxon>
        <taxon>Metazoa</taxon>
        <taxon>Ecdysozoa</taxon>
        <taxon>Nematoda</taxon>
        <taxon>Chromadorea</taxon>
        <taxon>Rhabditida</taxon>
        <taxon>Spirurina</taxon>
        <taxon>Ascaridomorpha</taxon>
        <taxon>Ascaridoidea</taxon>
        <taxon>Toxocaridae</taxon>
        <taxon>Toxocara</taxon>
    </lineage>
</organism>
<dbReference type="InterPro" id="IPR051945">
    <property type="entry name" value="RRM_MRD1_RNA_proc_ribogen"/>
</dbReference>
<protein>
    <submittedName>
        <fullName evidence="8">RRM domain-containing protein</fullName>
    </submittedName>
</protein>
<dbReference type="InterPro" id="IPR000504">
    <property type="entry name" value="RRM_dom"/>
</dbReference>
<keyword evidence="2" id="KW-0677">Repeat</keyword>
<dbReference type="AlphaFoldDB" id="A0A183UD27"/>
<dbReference type="Pfam" id="PF00076">
    <property type="entry name" value="RRM_1"/>
    <property type="match status" value="1"/>
</dbReference>
<keyword evidence="4" id="KW-0539">Nucleus</keyword>
<evidence type="ECO:0000256" key="1">
    <source>
        <dbReference type="ARBA" id="ARBA00004123"/>
    </source>
</evidence>
<dbReference type="CDD" id="cd00590">
    <property type="entry name" value="RRM_SF"/>
    <property type="match status" value="1"/>
</dbReference>
<evidence type="ECO:0000256" key="2">
    <source>
        <dbReference type="ARBA" id="ARBA00022737"/>
    </source>
</evidence>
<evidence type="ECO:0000256" key="5">
    <source>
        <dbReference type="PROSITE-ProRule" id="PRU00176"/>
    </source>
</evidence>
<dbReference type="Gene3D" id="3.30.70.330">
    <property type="match status" value="1"/>
</dbReference>
<sequence length="147" mass="16423">LSSYLPQLFSSFAWLIFASEEHCDKAFEVISKQSVNGKQLTVDFCGVKSKHPPKQTDRNQQPINPLELYVSGFPASTSKDQIKVLFRSATSVTFPPAAKAKNKLFCFVKFDNVKDARAAFEKGKMLKIGGAPVDVLYARLKKGRCWC</sequence>
<name>A0A183UD27_TOXCA</name>
<keyword evidence="7" id="KW-1185">Reference proteome</keyword>
<evidence type="ECO:0000256" key="4">
    <source>
        <dbReference type="ARBA" id="ARBA00023242"/>
    </source>
</evidence>
<dbReference type="SUPFAM" id="SSF54928">
    <property type="entry name" value="RNA-binding domain, RBD"/>
    <property type="match status" value="1"/>
</dbReference>
<dbReference type="SMART" id="SM00360">
    <property type="entry name" value="RRM"/>
    <property type="match status" value="1"/>
</dbReference>
<reference evidence="8" key="1">
    <citation type="submission" date="2016-06" db="UniProtKB">
        <authorList>
            <consortium name="WormBaseParasite"/>
        </authorList>
    </citation>
    <scope>IDENTIFICATION</scope>
</reference>
<proteinExistence type="predicted"/>